<dbReference type="InterPro" id="IPR000315">
    <property type="entry name" value="Znf_B-box"/>
</dbReference>
<dbReference type="SUPFAM" id="SSF57845">
    <property type="entry name" value="B-box zinc-binding domain"/>
    <property type="match status" value="1"/>
</dbReference>
<dbReference type="InParanoid" id="A0A1X7U6B9"/>
<evidence type="ECO:0000256" key="1">
    <source>
        <dbReference type="PROSITE-ProRule" id="PRU00024"/>
    </source>
</evidence>
<reference evidence="3" key="1">
    <citation type="submission" date="2017-05" db="UniProtKB">
        <authorList>
            <consortium name="EnsemblMetazoa"/>
        </authorList>
    </citation>
    <scope>IDENTIFICATION</scope>
</reference>
<name>A0A1X7U6B9_AMPQE</name>
<dbReference type="AlphaFoldDB" id="A0A1X7U6B9"/>
<dbReference type="GO" id="GO:0061630">
    <property type="term" value="F:ubiquitin protein ligase activity"/>
    <property type="evidence" value="ECO:0007669"/>
    <property type="project" value="TreeGrafter"/>
</dbReference>
<dbReference type="InterPro" id="IPR047153">
    <property type="entry name" value="TRIM45/56/19-like"/>
</dbReference>
<dbReference type="eggNOG" id="KOG2177">
    <property type="taxonomic scope" value="Eukaryota"/>
</dbReference>
<keyword evidence="1" id="KW-0479">Metal-binding</keyword>
<dbReference type="Gene3D" id="3.30.160.60">
    <property type="entry name" value="Classic Zinc Finger"/>
    <property type="match status" value="1"/>
</dbReference>
<evidence type="ECO:0000313" key="3">
    <source>
        <dbReference type="EnsemblMetazoa" id="Aqu2.1.23208_001"/>
    </source>
</evidence>
<sequence length="218" mass="24888">MFKLKQEPPTPCSVPSHDEPLKYFCETCDNTICRDCAILTHKGHEYKLMADSYTKHYEDLEQLLVPVKEKISTVKNMLSILTKREIDVGERGERVLEEIHEMVEEMIGDLHQSERKLTDQAKRVTSTKLKQKQAGQLSLEHLEQVENYVEKSLKTGTPPQILSSKEQMKKHMNEITTLISAEDLLPKVEADIVLSKDVRSLRHIGDIISGTALYSNAE</sequence>
<proteinExistence type="predicted"/>
<protein>
    <recommendedName>
        <fullName evidence="2">B box-type domain-containing protein</fullName>
    </recommendedName>
</protein>
<dbReference type="PROSITE" id="PS50119">
    <property type="entry name" value="ZF_BBOX"/>
    <property type="match status" value="1"/>
</dbReference>
<dbReference type="PANTHER" id="PTHR25462:SF304">
    <property type="entry name" value="BONUS, ISOFORM C"/>
    <property type="match status" value="1"/>
</dbReference>
<dbReference type="GO" id="GO:0008270">
    <property type="term" value="F:zinc ion binding"/>
    <property type="evidence" value="ECO:0007669"/>
    <property type="project" value="UniProtKB-KW"/>
</dbReference>
<dbReference type="SMART" id="SM00336">
    <property type="entry name" value="BBOX"/>
    <property type="match status" value="1"/>
</dbReference>
<keyword evidence="1" id="KW-0863">Zinc-finger</keyword>
<dbReference type="Pfam" id="PF00643">
    <property type="entry name" value="zf-B_box"/>
    <property type="match status" value="1"/>
</dbReference>
<accession>A0A1X7U6B9</accession>
<organism evidence="3">
    <name type="scientific">Amphimedon queenslandica</name>
    <name type="common">Sponge</name>
    <dbReference type="NCBI Taxonomy" id="400682"/>
    <lineage>
        <taxon>Eukaryota</taxon>
        <taxon>Metazoa</taxon>
        <taxon>Porifera</taxon>
        <taxon>Demospongiae</taxon>
        <taxon>Heteroscleromorpha</taxon>
        <taxon>Haplosclerida</taxon>
        <taxon>Niphatidae</taxon>
        <taxon>Amphimedon</taxon>
    </lineage>
</organism>
<dbReference type="EnsemblMetazoa" id="Aqu2.1.23208_001">
    <property type="protein sequence ID" value="Aqu2.1.23208_001"/>
    <property type="gene ID" value="Aqu2.1.23208"/>
</dbReference>
<feature type="domain" description="B box-type" evidence="2">
    <location>
        <begin position="7"/>
        <end position="49"/>
    </location>
</feature>
<dbReference type="PANTHER" id="PTHR25462">
    <property type="entry name" value="BONUS, ISOFORM C-RELATED"/>
    <property type="match status" value="1"/>
</dbReference>
<evidence type="ECO:0000259" key="2">
    <source>
        <dbReference type="PROSITE" id="PS50119"/>
    </source>
</evidence>
<keyword evidence="1" id="KW-0862">Zinc</keyword>